<keyword evidence="1" id="KW-1133">Transmembrane helix</keyword>
<protein>
    <submittedName>
        <fullName evidence="2">Uncharacterized protein</fullName>
    </submittedName>
</protein>
<keyword evidence="3" id="KW-1185">Reference proteome</keyword>
<keyword evidence="1" id="KW-0472">Membrane</keyword>
<dbReference type="EMBL" id="JBITMB010000020">
    <property type="protein sequence ID" value="MFI7445836.1"/>
    <property type="molecule type" value="Genomic_DNA"/>
</dbReference>
<keyword evidence="1" id="KW-0812">Transmembrane</keyword>
<evidence type="ECO:0000313" key="2">
    <source>
        <dbReference type="EMBL" id="MFI7445836.1"/>
    </source>
</evidence>
<dbReference type="RefSeq" id="WP_397026343.1">
    <property type="nucleotide sequence ID" value="NZ_JBITMB010000020.1"/>
</dbReference>
<reference evidence="2 3" key="1">
    <citation type="submission" date="2024-10" db="EMBL/GenBank/DDBJ databases">
        <title>The Natural Products Discovery Center: Release of the First 8490 Sequenced Strains for Exploring Actinobacteria Biosynthetic Diversity.</title>
        <authorList>
            <person name="Kalkreuter E."/>
            <person name="Kautsar S.A."/>
            <person name="Yang D."/>
            <person name="Bader C.D."/>
            <person name="Teijaro C.N."/>
            <person name="Fluegel L."/>
            <person name="Davis C.M."/>
            <person name="Simpson J.R."/>
            <person name="Lauterbach L."/>
            <person name="Steele A.D."/>
            <person name="Gui C."/>
            <person name="Meng S."/>
            <person name="Li G."/>
            <person name="Viehrig K."/>
            <person name="Ye F."/>
            <person name="Su P."/>
            <person name="Kiefer A.F."/>
            <person name="Nichols A."/>
            <person name="Cepeda A.J."/>
            <person name="Yan W."/>
            <person name="Fan B."/>
            <person name="Jiang Y."/>
            <person name="Adhikari A."/>
            <person name="Zheng C.-J."/>
            <person name="Schuster L."/>
            <person name="Cowan T.M."/>
            <person name="Smanski M.J."/>
            <person name="Chevrette M.G."/>
            <person name="De Carvalho L.P.S."/>
            <person name="Shen B."/>
        </authorList>
    </citation>
    <scope>NUCLEOTIDE SEQUENCE [LARGE SCALE GENOMIC DNA]</scope>
    <source>
        <strain evidence="2 3">NPDC049503</strain>
    </source>
</reference>
<evidence type="ECO:0000313" key="3">
    <source>
        <dbReference type="Proteomes" id="UP001612928"/>
    </source>
</evidence>
<accession>A0ABW8AGF8</accession>
<dbReference type="Proteomes" id="UP001612928">
    <property type="component" value="Unassembled WGS sequence"/>
</dbReference>
<comment type="caution">
    <text evidence="2">The sequence shown here is derived from an EMBL/GenBank/DDBJ whole genome shotgun (WGS) entry which is preliminary data.</text>
</comment>
<gene>
    <name evidence="2" type="ORF">ACIBP5_38220</name>
</gene>
<sequence>MPDSTIEQGVQERAAQAMSRKRERPQGWLTELLRGPEDWRRRSAKFYPLAANAVVTRPDGAAGKFGWEIVYFPAIARNSPAAVLLGVGLPTVCAAAGLALPLAEDLLPTLGMVVLMLITGLGMTLAVSLSCTFLLGRPYWQPGAVSMTLLGLLTGIPLALGAQAIDGREEHPAVVEHLLEWLTVQGLFMGLGCCVAALLWLPAAWWIYRSRGVERIKQ</sequence>
<evidence type="ECO:0000256" key="1">
    <source>
        <dbReference type="SAM" id="Phobius"/>
    </source>
</evidence>
<feature type="transmembrane region" description="Helical" evidence="1">
    <location>
        <begin position="81"/>
        <end position="103"/>
    </location>
</feature>
<organism evidence="2 3">
    <name type="scientific">Nonomuraea indica</name>
    <dbReference type="NCBI Taxonomy" id="1581193"/>
    <lineage>
        <taxon>Bacteria</taxon>
        <taxon>Bacillati</taxon>
        <taxon>Actinomycetota</taxon>
        <taxon>Actinomycetes</taxon>
        <taxon>Streptosporangiales</taxon>
        <taxon>Streptosporangiaceae</taxon>
        <taxon>Nonomuraea</taxon>
    </lineage>
</organism>
<name>A0ABW8AGF8_9ACTN</name>
<proteinExistence type="predicted"/>
<feature type="transmembrane region" description="Helical" evidence="1">
    <location>
        <begin position="185"/>
        <end position="208"/>
    </location>
</feature>
<feature type="transmembrane region" description="Helical" evidence="1">
    <location>
        <begin position="147"/>
        <end position="165"/>
    </location>
</feature>
<feature type="transmembrane region" description="Helical" evidence="1">
    <location>
        <begin position="109"/>
        <end position="135"/>
    </location>
</feature>